<evidence type="ECO:0000256" key="3">
    <source>
        <dbReference type="ARBA" id="ARBA00012953"/>
    </source>
</evidence>
<dbReference type="InterPro" id="IPR005238">
    <property type="entry name" value="ComB-like"/>
</dbReference>
<evidence type="ECO:0000256" key="6">
    <source>
        <dbReference type="ARBA" id="ARBA00022842"/>
    </source>
</evidence>
<dbReference type="Proteomes" id="UP000316008">
    <property type="component" value="Unassembled WGS sequence"/>
</dbReference>
<gene>
    <name evidence="8" type="primary">comB</name>
    <name evidence="9" type="ORF">FO442_16005</name>
</gene>
<reference evidence="9 10" key="1">
    <citation type="submission" date="2019-07" db="EMBL/GenBank/DDBJ databases">
        <authorList>
            <person name="Huq M.A."/>
        </authorList>
    </citation>
    <scope>NUCLEOTIDE SEQUENCE [LARGE SCALE GENOMIC DNA]</scope>
    <source>
        <strain evidence="9 10">MAH-3</strain>
    </source>
</reference>
<organism evidence="9 10">
    <name type="scientific">Fluviicola chungangensis</name>
    <dbReference type="NCBI Taxonomy" id="2597671"/>
    <lineage>
        <taxon>Bacteria</taxon>
        <taxon>Pseudomonadati</taxon>
        <taxon>Bacteroidota</taxon>
        <taxon>Flavobacteriia</taxon>
        <taxon>Flavobacteriales</taxon>
        <taxon>Crocinitomicaceae</taxon>
        <taxon>Fluviicola</taxon>
    </lineage>
</organism>
<sequence length="242" mass="27071">MDTRKLIEVCYTPGEYAYFKDEFEIVVVIDVLRATSAICAAFDNGIASIIPVPTVEEAWEYKQKGFLAGAERKGQIVEGFDFGNSPFSYMKEEFKGQEVVLTTTNGTKSLDVAKDAEIVVVGSFLNLNHLNQWLAKQDKNILCLCSGWQDKFNLEDTICAGAICDHLINTGNFTSVEDSSIAAKYLYLSAKDNYLGFLKSSSHRRRLKNLNLNEDIKYCLTPNQTNVIPILRNGKLVNISEN</sequence>
<evidence type="ECO:0000256" key="5">
    <source>
        <dbReference type="ARBA" id="ARBA00022801"/>
    </source>
</evidence>
<evidence type="ECO:0000313" key="9">
    <source>
        <dbReference type="EMBL" id="TSJ40101.1"/>
    </source>
</evidence>
<evidence type="ECO:0000256" key="1">
    <source>
        <dbReference type="ARBA" id="ARBA00001946"/>
    </source>
</evidence>
<evidence type="ECO:0000256" key="7">
    <source>
        <dbReference type="ARBA" id="ARBA00033711"/>
    </source>
</evidence>
<dbReference type="EMBL" id="VLPL01000009">
    <property type="protein sequence ID" value="TSJ40101.1"/>
    <property type="molecule type" value="Genomic_DNA"/>
</dbReference>
<dbReference type="GO" id="GO:0050532">
    <property type="term" value="F:2-phosphosulfolactate phosphatase activity"/>
    <property type="evidence" value="ECO:0007669"/>
    <property type="project" value="UniProtKB-UniRule"/>
</dbReference>
<comment type="catalytic activity">
    <reaction evidence="7 8">
        <text>(2R)-O-phospho-3-sulfolactate + H2O = (2R)-3-sulfolactate + phosphate</text>
        <dbReference type="Rhea" id="RHEA:23416"/>
        <dbReference type="ChEBI" id="CHEBI:15377"/>
        <dbReference type="ChEBI" id="CHEBI:15597"/>
        <dbReference type="ChEBI" id="CHEBI:43474"/>
        <dbReference type="ChEBI" id="CHEBI:58738"/>
        <dbReference type="EC" id="3.1.3.71"/>
    </reaction>
</comment>
<dbReference type="GO" id="GO:0000287">
    <property type="term" value="F:magnesium ion binding"/>
    <property type="evidence" value="ECO:0007669"/>
    <property type="project" value="UniProtKB-UniRule"/>
</dbReference>
<evidence type="ECO:0000256" key="2">
    <source>
        <dbReference type="ARBA" id="ARBA00009997"/>
    </source>
</evidence>
<keyword evidence="6 8" id="KW-0460">Magnesium</keyword>
<dbReference type="Gene3D" id="3.90.1560.10">
    <property type="entry name" value="ComB-like"/>
    <property type="match status" value="1"/>
</dbReference>
<dbReference type="SUPFAM" id="SSF142823">
    <property type="entry name" value="ComB-like"/>
    <property type="match status" value="1"/>
</dbReference>
<dbReference type="Pfam" id="PF04029">
    <property type="entry name" value="2-ph_phosp"/>
    <property type="match status" value="1"/>
</dbReference>
<evidence type="ECO:0000313" key="10">
    <source>
        <dbReference type="Proteomes" id="UP000316008"/>
    </source>
</evidence>
<comment type="similarity">
    <text evidence="2 8">Belongs to the ComB family.</text>
</comment>
<accession>A0A556MJM0</accession>
<dbReference type="OrthoDB" id="4913at2"/>
<dbReference type="AlphaFoldDB" id="A0A556MJM0"/>
<keyword evidence="10" id="KW-1185">Reference proteome</keyword>
<dbReference type="PANTHER" id="PTHR37311:SF1">
    <property type="entry name" value="2-PHOSPHOSULFOLACTATE PHOSPHATASE-RELATED"/>
    <property type="match status" value="1"/>
</dbReference>
<dbReference type="HAMAP" id="MF_00490">
    <property type="entry name" value="ComB"/>
    <property type="match status" value="1"/>
</dbReference>
<evidence type="ECO:0000256" key="4">
    <source>
        <dbReference type="ARBA" id="ARBA00021948"/>
    </source>
</evidence>
<protein>
    <recommendedName>
        <fullName evidence="4 8">Probable 2-phosphosulfolactate phosphatase</fullName>
        <ecNumber evidence="3 8">3.1.3.71</ecNumber>
    </recommendedName>
</protein>
<keyword evidence="5 8" id="KW-0378">Hydrolase</keyword>
<comment type="cofactor">
    <cofactor evidence="1 8">
        <name>Mg(2+)</name>
        <dbReference type="ChEBI" id="CHEBI:18420"/>
    </cofactor>
</comment>
<dbReference type="InterPro" id="IPR036702">
    <property type="entry name" value="ComB-like_sf"/>
</dbReference>
<proteinExistence type="inferred from homology"/>
<name>A0A556MJM0_9FLAO</name>
<comment type="caution">
    <text evidence="9">The sequence shown here is derived from an EMBL/GenBank/DDBJ whole genome shotgun (WGS) entry which is preliminary data.</text>
</comment>
<dbReference type="RefSeq" id="WP_144334229.1">
    <property type="nucleotide sequence ID" value="NZ_VLPL01000009.1"/>
</dbReference>
<dbReference type="FunFam" id="3.90.1560.10:FF:000001">
    <property type="entry name" value="Probable 2-phosphosulfolactate phosphatase"/>
    <property type="match status" value="1"/>
</dbReference>
<dbReference type="GO" id="GO:0050545">
    <property type="term" value="F:sulfopyruvate decarboxylase activity"/>
    <property type="evidence" value="ECO:0007669"/>
    <property type="project" value="TreeGrafter"/>
</dbReference>
<dbReference type="PANTHER" id="PTHR37311">
    <property type="entry name" value="2-PHOSPHOSULFOLACTATE PHOSPHATASE-RELATED"/>
    <property type="match status" value="1"/>
</dbReference>
<evidence type="ECO:0000256" key="8">
    <source>
        <dbReference type="HAMAP-Rule" id="MF_00490"/>
    </source>
</evidence>
<dbReference type="EC" id="3.1.3.71" evidence="3 8"/>